<proteinExistence type="predicted"/>
<sequence length="143" mass="16371">MKSLHLCDTPLATINQLLPVIREKDETLKNLANDNRNKRGLINGIGVFFEGLFGTLDADDADHYEKAINRVEKRDKHVLSLLKEPIQVVQSTIRYFNSSITGLEKNNKIFDDNFSRLHNSTLNSTANYFHLDSKQVIEERLSL</sequence>
<keyword evidence="2" id="KW-1185">Reference proteome</keyword>
<evidence type="ECO:0000313" key="1">
    <source>
        <dbReference type="EMBL" id="KAL3286737.1"/>
    </source>
</evidence>
<reference evidence="1 2" key="1">
    <citation type="journal article" date="2021" name="BMC Biol.">
        <title>Horizontally acquired antibacterial genes associated with adaptive radiation of ladybird beetles.</title>
        <authorList>
            <person name="Li H.S."/>
            <person name="Tang X.F."/>
            <person name="Huang Y.H."/>
            <person name="Xu Z.Y."/>
            <person name="Chen M.L."/>
            <person name="Du X.Y."/>
            <person name="Qiu B.Y."/>
            <person name="Chen P.T."/>
            <person name="Zhang W."/>
            <person name="Slipinski A."/>
            <person name="Escalona H.E."/>
            <person name="Waterhouse R.M."/>
            <person name="Zwick A."/>
            <person name="Pang H."/>
        </authorList>
    </citation>
    <scope>NUCLEOTIDE SEQUENCE [LARGE SCALE GENOMIC DNA]</scope>
    <source>
        <strain evidence="1">SYSU2018</strain>
    </source>
</reference>
<evidence type="ECO:0000313" key="2">
    <source>
        <dbReference type="Proteomes" id="UP001516400"/>
    </source>
</evidence>
<dbReference type="AlphaFoldDB" id="A0ABD2P7S1"/>
<gene>
    <name evidence="1" type="ORF">HHI36_001230</name>
</gene>
<accession>A0ABD2P7S1</accession>
<name>A0ABD2P7S1_9CUCU</name>
<dbReference type="Pfam" id="PF12259">
    <property type="entry name" value="Baculo_F"/>
    <property type="match status" value="1"/>
</dbReference>
<comment type="caution">
    <text evidence="1">The sequence shown here is derived from an EMBL/GenBank/DDBJ whole genome shotgun (WGS) entry which is preliminary data.</text>
</comment>
<dbReference type="EMBL" id="JABFTP020000185">
    <property type="protein sequence ID" value="KAL3286737.1"/>
    <property type="molecule type" value="Genomic_DNA"/>
</dbReference>
<protein>
    <submittedName>
        <fullName evidence="1">Uncharacterized protein</fullName>
    </submittedName>
</protein>
<organism evidence="1 2">
    <name type="scientific">Cryptolaemus montrouzieri</name>
    <dbReference type="NCBI Taxonomy" id="559131"/>
    <lineage>
        <taxon>Eukaryota</taxon>
        <taxon>Metazoa</taxon>
        <taxon>Ecdysozoa</taxon>
        <taxon>Arthropoda</taxon>
        <taxon>Hexapoda</taxon>
        <taxon>Insecta</taxon>
        <taxon>Pterygota</taxon>
        <taxon>Neoptera</taxon>
        <taxon>Endopterygota</taxon>
        <taxon>Coleoptera</taxon>
        <taxon>Polyphaga</taxon>
        <taxon>Cucujiformia</taxon>
        <taxon>Coccinelloidea</taxon>
        <taxon>Coccinellidae</taxon>
        <taxon>Scymninae</taxon>
        <taxon>Scymnini</taxon>
        <taxon>Cryptolaemus</taxon>
    </lineage>
</organism>
<dbReference type="Proteomes" id="UP001516400">
    <property type="component" value="Unassembled WGS sequence"/>
</dbReference>
<dbReference type="InterPro" id="IPR022048">
    <property type="entry name" value="Envelope_fusion-like"/>
</dbReference>